<accession>A0A8J3TEW2</accession>
<organism evidence="1 2">
    <name type="scientific">Planosporangium mesophilum</name>
    <dbReference type="NCBI Taxonomy" id="689768"/>
    <lineage>
        <taxon>Bacteria</taxon>
        <taxon>Bacillati</taxon>
        <taxon>Actinomycetota</taxon>
        <taxon>Actinomycetes</taxon>
        <taxon>Micromonosporales</taxon>
        <taxon>Micromonosporaceae</taxon>
        <taxon>Planosporangium</taxon>
    </lineage>
</organism>
<dbReference type="AlphaFoldDB" id="A0A8J3TEW2"/>
<evidence type="ECO:0008006" key="3">
    <source>
        <dbReference type="Google" id="ProtNLM"/>
    </source>
</evidence>
<evidence type="ECO:0000313" key="1">
    <source>
        <dbReference type="EMBL" id="GII24206.1"/>
    </source>
</evidence>
<proteinExistence type="predicted"/>
<protein>
    <recommendedName>
        <fullName evidence="3">ABM domain-containing protein</fullName>
    </recommendedName>
</protein>
<dbReference type="Proteomes" id="UP000599074">
    <property type="component" value="Unassembled WGS sequence"/>
</dbReference>
<sequence>MSGRSGDGEGSAVIVRMWEVRAHPEGFDDLLSWVCEAAVPEFEAHPMHVGTEVFSSTDGRIVMISKWRNTPAALPEPPGHLVARKAHSWDFTPVDR</sequence>
<evidence type="ECO:0000313" key="2">
    <source>
        <dbReference type="Proteomes" id="UP000599074"/>
    </source>
</evidence>
<comment type="caution">
    <text evidence="1">The sequence shown here is derived from an EMBL/GenBank/DDBJ whole genome shotgun (WGS) entry which is preliminary data.</text>
</comment>
<gene>
    <name evidence="1" type="ORF">Pme01_38030</name>
</gene>
<name>A0A8J3TEW2_9ACTN</name>
<keyword evidence="2" id="KW-1185">Reference proteome</keyword>
<reference evidence="1" key="1">
    <citation type="submission" date="2021-01" db="EMBL/GenBank/DDBJ databases">
        <title>Whole genome shotgun sequence of Planosporangium mesophilum NBRC 109066.</title>
        <authorList>
            <person name="Komaki H."/>
            <person name="Tamura T."/>
        </authorList>
    </citation>
    <scope>NUCLEOTIDE SEQUENCE</scope>
    <source>
        <strain evidence="1">NBRC 109066</strain>
    </source>
</reference>
<dbReference type="EMBL" id="BOON01000034">
    <property type="protein sequence ID" value="GII24206.1"/>
    <property type="molecule type" value="Genomic_DNA"/>
</dbReference>